<accession>A0AAV2DEK7</accession>
<keyword evidence="3" id="KW-1185">Reference proteome</keyword>
<protein>
    <submittedName>
        <fullName evidence="2">Uncharacterized protein</fullName>
    </submittedName>
</protein>
<dbReference type="EMBL" id="OZ034815">
    <property type="protein sequence ID" value="CAL1371980.1"/>
    <property type="molecule type" value="Genomic_DNA"/>
</dbReference>
<sequence length="126" mass="13103">MEAQPDEQGRRCRGAEAGDQASSASGTKVEEGMSATPRRDGGEGEVVGAGERGRGRAVEVGVGEFEASWALGAKARSGSRGRGRTRCRQHRVVGEGFGFGFLVAVGILDQAAEGRSIERDGGGRRV</sequence>
<evidence type="ECO:0000313" key="3">
    <source>
        <dbReference type="Proteomes" id="UP001497516"/>
    </source>
</evidence>
<proteinExistence type="predicted"/>
<evidence type="ECO:0000313" key="2">
    <source>
        <dbReference type="EMBL" id="CAL1371980.1"/>
    </source>
</evidence>
<evidence type="ECO:0000256" key="1">
    <source>
        <dbReference type="SAM" id="MobiDB-lite"/>
    </source>
</evidence>
<name>A0AAV2DEK7_9ROSI</name>
<dbReference type="Proteomes" id="UP001497516">
    <property type="component" value="Chromosome 2"/>
</dbReference>
<reference evidence="2 3" key="1">
    <citation type="submission" date="2024-04" db="EMBL/GenBank/DDBJ databases">
        <authorList>
            <person name="Fracassetti M."/>
        </authorList>
    </citation>
    <scope>NUCLEOTIDE SEQUENCE [LARGE SCALE GENOMIC DNA]</scope>
</reference>
<feature type="region of interest" description="Disordered" evidence="1">
    <location>
        <begin position="1"/>
        <end position="53"/>
    </location>
</feature>
<feature type="compositionally biased region" description="Basic and acidic residues" evidence="1">
    <location>
        <begin position="7"/>
        <end position="16"/>
    </location>
</feature>
<gene>
    <name evidence="2" type="ORF">LTRI10_LOCUS14013</name>
</gene>
<dbReference type="AlphaFoldDB" id="A0AAV2DEK7"/>
<organism evidence="2 3">
    <name type="scientific">Linum trigynum</name>
    <dbReference type="NCBI Taxonomy" id="586398"/>
    <lineage>
        <taxon>Eukaryota</taxon>
        <taxon>Viridiplantae</taxon>
        <taxon>Streptophyta</taxon>
        <taxon>Embryophyta</taxon>
        <taxon>Tracheophyta</taxon>
        <taxon>Spermatophyta</taxon>
        <taxon>Magnoliopsida</taxon>
        <taxon>eudicotyledons</taxon>
        <taxon>Gunneridae</taxon>
        <taxon>Pentapetalae</taxon>
        <taxon>rosids</taxon>
        <taxon>fabids</taxon>
        <taxon>Malpighiales</taxon>
        <taxon>Linaceae</taxon>
        <taxon>Linum</taxon>
    </lineage>
</organism>